<accession>A0A974VYR3</accession>
<evidence type="ECO:0000259" key="1">
    <source>
        <dbReference type="Pfam" id="PF16918"/>
    </source>
</evidence>
<feature type="domain" description="Protein kinase G tetratricopeptide repeat containing" evidence="1">
    <location>
        <begin position="6"/>
        <end position="37"/>
    </location>
</feature>
<name>A0A974VYR3_9NOCA</name>
<gene>
    <name evidence="2" type="ORF">JWS13_01595</name>
</gene>
<geneLocation type="plasmid" evidence="2 3">
    <name>unnamed5</name>
</geneLocation>
<dbReference type="Gene3D" id="1.25.40.10">
    <property type="entry name" value="Tetratricopeptide repeat domain"/>
    <property type="match status" value="1"/>
</dbReference>
<proteinExistence type="predicted"/>
<dbReference type="Proteomes" id="UP000662986">
    <property type="component" value="Plasmid unnamed5"/>
</dbReference>
<organism evidence="2 3">
    <name type="scientific">Rhodococcus pseudokoreensis</name>
    <dbReference type="NCBI Taxonomy" id="2811421"/>
    <lineage>
        <taxon>Bacteria</taxon>
        <taxon>Bacillati</taxon>
        <taxon>Actinomycetota</taxon>
        <taxon>Actinomycetes</taxon>
        <taxon>Mycobacteriales</taxon>
        <taxon>Nocardiaceae</taxon>
        <taxon>Rhodococcus</taxon>
    </lineage>
</organism>
<dbReference type="Pfam" id="PF16918">
    <property type="entry name" value="PknG_TPR"/>
    <property type="match status" value="1"/>
</dbReference>
<keyword evidence="3" id="KW-1185">Reference proteome</keyword>
<evidence type="ECO:0000313" key="3">
    <source>
        <dbReference type="Proteomes" id="UP000662986"/>
    </source>
</evidence>
<evidence type="ECO:0000313" key="2">
    <source>
        <dbReference type="EMBL" id="QSE87497.1"/>
    </source>
</evidence>
<dbReference type="InterPro" id="IPR031636">
    <property type="entry name" value="PknG_TPR"/>
</dbReference>
<keyword evidence="2" id="KW-0614">Plasmid</keyword>
<protein>
    <recommendedName>
        <fullName evidence="1">Protein kinase G tetratricopeptide repeat containing domain-containing protein</fullName>
    </recommendedName>
</protein>
<dbReference type="EMBL" id="CP070614">
    <property type="protein sequence ID" value="QSE87497.1"/>
    <property type="molecule type" value="Genomic_DNA"/>
</dbReference>
<reference evidence="2 3" key="2">
    <citation type="journal article" date="2022" name="Arch. Microbiol.">
        <title>Rhodococcus pseudokoreensis sp. nov. isolated from the rhizosphere of young M26 apple rootstocks.</title>
        <authorList>
            <person name="Kampfer P."/>
            <person name="Glaeser S.P."/>
            <person name="Blom J."/>
            <person name="Wolf J."/>
            <person name="Benning S."/>
            <person name="Schloter M."/>
            <person name="Neumann-Schaal M."/>
        </authorList>
    </citation>
    <scope>NUCLEOTIDE SEQUENCE [LARGE SCALE GENOMIC DNA]</scope>
    <source>
        <strain evidence="2 3">R79</strain>
    </source>
</reference>
<sequence length="39" mass="4425">MGSCAAESALRALARKALERRHRYTLVDLANLIRPTTWL</sequence>
<reference evidence="2 3" key="1">
    <citation type="journal article" date="2021" name="Microbiol. Resour. Announc.">
        <title>Complete Genome Sequences of Two Rhodococcus sp. Strains with Large and Linear Chromosomes, Isolated from Apple Rhizosphere.</title>
        <authorList>
            <person name="Benning S."/>
            <person name="Brugnone N."/>
            <person name="Siani R."/>
            <person name="Kublik S."/>
            <person name="Schloter M."/>
            <person name="Rad V."/>
        </authorList>
    </citation>
    <scope>NUCLEOTIDE SEQUENCE [LARGE SCALE GENOMIC DNA]</scope>
    <source>
        <strain evidence="2 3">R79</strain>
    </source>
</reference>
<dbReference type="InterPro" id="IPR011990">
    <property type="entry name" value="TPR-like_helical_dom_sf"/>
</dbReference>